<feature type="domain" description="Signal transduction histidine kinase internal region" evidence="2">
    <location>
        <begin position="158"/>
        <end position="237"/>
    </location>
</feature>
<feature type="transmembrane region" description="Helical" evidence="1">
    <location>
        <begin position="12"/>
        <end position="35"/>
    </location>
</feature>
<dbReference type="Pfam" id="PF06580">
    <property type="entry name" value="His_kinase"/>
    <property type="match status" value="1"/>
</dbReference>
<dbReference type="InterPro" id="IPR010559">
    <property type="entry name" value="Sig_transdc_His_kin_internal"/>
</dbReference>
<keyword evidence="4" id="KW-1185">Reference proteome</keyword>
<evidence type="ECO:0000256" key="1">
    <source>
        <dbReference type="SAM" id="Phobius"/>
    </source>
</evidence>
<dbReference type="PANTHER" id="PTHR34220">
    <property type="entry name" value="SENSOR HISTIDINE KINASE YPDA"/>
    <property type="match status" value="1"/>
</dbReference>
<dbReference type="EMBL" id="JANUGV010000010">
    <property type="protein sequence ID" value="MCS0610926.1"/>
    <property type="molecule type" value="Genomic_DNA"/>
</dbReference>
<dbReference type="Proteomes" id="UP001205861">
    <property type="component" value="Unassembled WGS sequence"/>
</dbReference>
<name>A0ABT2BQY7_9BURK</name>
<keyword evidence="3" id="KW-0808">Transferase</keyword>
<evidence type="ECO:0000313" key="3">
    <source>
        <dbReference type="EMBL" id="MCS0610926.1"/>
    </source>
</evidence>
<feature type="transmembrane region" description="Helical" evidence="1">
    <location>
        <begin position="74"/>
        <end position="93"/>
    </location>
</feature>
<keyword evidence="1" id="KW-1133">Transmembrane helix</keyword>
<dbReference type="RefSeq" id="WP_258858458.1">
    <property type="nucleotide sequence ID" value="NZ_JANUGV010000010.1"/>
</dbReference>
<evidence type="ECO:0000313" key="4">
    <source>
        <dbReference type="Proteomes" id="UP001205861"/>
    </source>
</evidence>
<dbReference type="PANTHER" id="PTHR34220:SF7">
    <property type="entry name" value="SENSOR HISTIDINE KINASE YPDA"/>
    <property type="match status" value="1"/>
</dbReference>
<dbReference type="SUPFAM" id="SSF55874">
    <property type="entry name" value="ATPase domain of HSP90 chaperone/DNA topoisomerase II/histidine kinase"/>
    <property type="match status" value="1"/>
</dbReference>
<keyword evidence="1" id="KW-0812">Transmembrane</keyword>
<proteinExistence type="predicted"/>
<comment type="caution">
    <text evidence="3">The sequence shown here is derived from an EMBL/GenBank/DDBJ whole genome shotgun (WGS) entry which is preliminary data.</text>
</comment>
<sequence length="350" mass="37839">MQGPFGARQGSLLYLLAWLLFGVALAWLLAAAAGVTLAASLLFALPLTVLYGVAAGFSSYYLCRAHPLGAVAHWRVLAAFGFAALCMAGLWLAAASLWNDLLGQGGIPWNRSLAATVFGLGLILYGLCAVANYLAIAVGRARELETRELQAQLMARDAELRLLRAQVDPHFLFNSLNSVSALTSIDPAAAREMTLQLAEFFRRTLGLEARRHIPLRDELELLRHYLAIEQVRFGERLAWDESIDDAALACLLPPLILQPLVENAIKHGVARRLDGGRLRFAAARAGSLLRIALENDSGDEEAPRSASGRGLVNVRARLAAVYAHEASAHWSAGPGTFRVELVLPAQTMES</sequence>
<feature type="transmembrane region" description="Helical" evidence="1">
    <location>
        <begin position="41"/>
        <end position="62"/>
    </location>
</feature>
<feature type="transmembrane region" description="Helical" evidence="1">
    <location>
        <begin position="113"/>
        <end position="138"/>
    </location>
</feature>
<reference evidence="3 4" key="1">
    <citation type="submission" date="2022-08" db="EMBL/GenBank/DDBJ databases">
        <title>Reclassification of Massilia species as members of the genera Telluria, Duganella, Pseudoduganella, Mokoshia gen. nov. and Zemynaea gen. nov. using orthogonal and non-orthogonal genome-based approaches.</title>
        <authorList>
            <person name="Bowman J.P."/>
        </authorList>
    </citation>
    <scope>NUCLEOTIDE SEQUENCE [LARGE SCALE GENOMIC DNA]</scope>
    <source>
        <strain evidence="3 4">JCM 31607</strain>
    </source>
</reference>
<gene>
    <name evidence="3" type="ORF">NX773_22445</name>
</gene>
<organism evidence="3 4">
    <name type="scientific">Massilia solisilvae</name>
    <dbReference type="NCBI Taxonomy" id="1811225"/>
    <lineage>
        <taxon>Bacteria</taxon>
        <taxon>Pseudomonadati</taxon>
        <taxon>Pseudomonadota</taxon>
        <taxon>Betaproteobacteria</taxon>
        <taxon>Burkholderiales</taxon>
        <taxon>Oxalobacteraceae</taxon>
        <taxon>Telluria group</taxon>
        <taxon>Massilia</taxon>
    </lineage>
</organism>
<keyword evidence="3" id="KW-0418">Kinase</keyword>
<keyword evidence="1" id="KW-0472">Membrane</keyword>
<dbReference type="GO" id="GO:0016301">
    <property type="term" value="F:kinase activity"/>
    <property type="evidence" value="ECO:0007669"/>
    <property type="project" value="UniProtKB-KW"/>
</dbReference>
<dbReference type="Gene3D" id="3.30.565.10">
    <property type="entry name" value="Histidine kinase-like ATPase, C-terminal domain"/>
    <property type="match status" value="1"/>
</dbReference>
<dbReference type="InterPro" id="IPR050640">
    <property type="entry name" value="Bact_2-comp_sensor_kinase"/>
</dbReference>
<dbReference type="InterPro" id="IPR036890">
    <property type="entry name" value="HATPase_C_sf"/>
</dbReference>
<accession>A0ABT2BQY7</accession>
<protein>
    <submittedName>
        <fullName evidence="3">Histidine kinase</fullName>
    </submittedName>
</protein>
<evidence type="ECO:0000259" key="2">
    <source>
        <dbReference type="Pfam" id="PF06580"/>
    </source>
</evidence>